<gene>
    <name evidence="9" type="ORF">SEMRO_9_G007090.1</name>
</gene>
<dbReference type="GO" id="GO:0016020">
    <property type="term" value="C:membrane"/>
    <property type="evidence" value="ECO:0007669"/>
    <property type="project" value="UniProtKB-SubCell"/>
</dbReference>
<name>A0A9N8D5F1_9STRA</name>
<accession>A0A9N8D5F1</accession>
<keyword evidence="7" id="KW-1133">Transmembrane helix</keyword>
<feature type="transmembrane region" description="Helical" evidence="7">
    <location>
        <begin position="121"/>
        <end position="139"/>
    </location>
</feature>
<dbReference type="SMART" id="SM00714">
    <property type="entry name" value="LITAF"/>
    <property type="match status" value="1"/>
</dbReference>
<evidence type="ECO:0000256" key="3">
    <source>
        <dbReference type="ARBA" id="ARBA00022723"/>
    </source>
</evidence>
<evidence type="ECO:0000256" key="6">
    <source>
        <dbReference type="SAM" id="MobiDB-lite"/>
    </source>
</evidence>
<evidence type="ECO:0000256" key="7">
    <source>
        <dbReference type="SAM" id="Phobius"/>
    </source>
</evidence>
<evidence type="ECO:0000256" key="2">
    <source>
        <dbReference type="ARBA" id="ARBA00005975"/>
    </source>
</evidence>
<evidence type="ECO:0000313" key="10">
    <source>
        <dbReference type="Proteomes" id="UP001153069"/>
    </source>
</evidence>
<dbReference type="PANTHER" id="PTHR23292:SF6">
    <property type="entry name" value="FI16602P1-RELATED"/>
    <property type="match status" value="1"/>
</dbReference>
<comment type="similarity">
    <text evidence="2">Belongs to the CDIP1/LITAF family.</text>
</comment>
<evidence type="ECO:0000259" key="8">
    <source>
        <dbReference type="PROSITE" id="PS51837"/>
    </source>
</evidence>
<evidence type="ECO:0000256" key="1">
    <source>
        <dbReference type="ARBA" id="ARBA00004170"/>
    </source>
</evidence>
<keyword evidence="3" id="KW-0479">Metal-binding</keyword>
<evidence type="ECO:0000256" key="4">
    <source>
        <dbReference type="ARBA" id="ARBA00022833"/>
    </source>
</evidence>
<feature type="region of interest" description="Disordered" evidence="6">
    <location>
        <begin position="39"/>
        <end position="85"/>
    </location>
</feature>
<feature type="compositionally biased region" description="Pro residues" evidence="6">
    <location>
        <begin position="64"/>
        <end position="85"/>
    </location>
</feature>
<keyword evidence="5 7" id="KW-0472">Membrane</keyword>
<comment type="subcellular location">
    <subcellularLocation>
        <location evidence="1">Membrane</location>
        <topology evidence="1">Peripheral membrane protein</topology>
    </subcellularLocation>
</comment>
<dbReference type="GO" id="GO:0008270">
    <property type="term" value="F:zinc ion binding"/>
    <property type="evidence" value="ECO:0007669"/>
    <property type="project" value="TreeGrafter"/>
</dbReference>
<protein>
    <submittedName>
        <fullName evidence="9">LITAF-like zinc ribbon domain</fullName>
    </submittedName>
</protein>
<keyword evidence="10" id="KW-1185">Reference proteome</keyword>
<dbReference type="Pfam" id="PF10601">
    <property type="entry name" value="zf-LITAF-like"/>
    <property type="match status" value="1"/>
</dbReference>
<comment type="caution">
    <text evidence="9">The sequence shown here is derived from an EMBL/GenBank/DDBJ whole genome shotgun (WGS) entry which is preliminary data.</text>
</comment>
<dbReference type="PROSITE" id="PS51837">
    <property type="entry name" value="LITAF"/>
    <property type="match status" value="1"/>
</dbReference>
<evidence type="ECO:0000313" key="9">
    <source>
        <dbReference type="EMBL" id="CAB9496743.1"/>
    </source>
</evidence>
<sequence>MSRMNRYDAENPRPVDDYPMAEAVPINVVENVLDSVRPPSVSPNYHAMDDDDDDVPTITATAIPQPPQAPVTPTPTSATPPQPTQPLPPYRYRYLGRHRAEVICPFCQVQMRTRTRHHANIITWMFVVLLGFFCWPLCLCCAPFCCQACLETEHYCSNCHSKVAAVGPFTT</sequence>
<reference evidence="9" key="1">
    <citation type="submission" date="2020-06" db="EMBL/GenBank/DDBJ databases">
        <authorList>
            <consortium name="Plant Systems Biology data submission"/>
        </authorList>
    </citation>
    <scope>NUCLEOTIDE SEQUENCE</scope>
    <source>
        <strain evidence="9">D6</strain>
    </source>
</reference>
<dbReference type="AlphaFoldDB" id="A0A9N8D5F1"/>
<evidence type="ECO:0000256" key="5">
    <source>
        <dbReference type="ARBA" id="ARBA00023136"/>
    </source>
</evidence>
<keyword evidence="7" id="KW-0812">Transmembrane</keyword>
<dbReference type="EMBL" id="CAICTM010000009">
    <property type="protein sequence ID" value="CAB9496743.1"/>
    <property type="molecule type" value="Genomic_DNA"/>
</dbReference>
<feature type="domain" description="LITAF" evidence="8">
    <location>
        <begin position="81"/>
        <end position="168"/>
    </location>
</feature>
<dbReference type="PANTHER" id="PTHR23292">
    <property type="entry name" value="LIPOPOLYSACCHARIDE-INDUCED TUMOR NECROSIS FACTOR-ALPHA FACTOR"/>
    <property type="match status" value="1"/>
</dbReference>
<dbReference type="Proteomes" id="UP001153069">
    <property type="component" value="Unassembled WGS sequence"/>
</dbReference>
<organism evidence="9 10">
    <name type="scientific">Seminavis robusta</name>
    <dbReference type="NCBI Taxonomy" id="568900"/>
    <lineage>
        <taxon>Eukaryota</taxon>
        <taxon>Sar</taxon>
        <taxon>Stramenopiles</taxon>
        <taxon>Ochrophyta</taxon>
        <taxon>Bacillariophyta</taxon>
        <taxon>Bacillariophyceae</taxon>
        <taxon>Bacillariophycidae</taxon>
        <taxon>Naviculales</taxon>
        <taxon>Naviculaceae</taxon>
        <taxon>Seminavis</taxon>
    </lineage>
</organism>
<proteinExistence type="inferred from homology"/>
<dbReference type="InterPro" id="IPR037519">
    <property type="entry name" value="LITAF_fam"/>
</dbReference>
<dbReference type="InterPro" id="IPR006629">
    <property type="entry name" value="LITAF"/>
</dbReference>
<keyword evidence="4" id="KW-0862">Zinc</keyword>